<keyword evidence="6" id="KW-1185">Reference proteome</keyword>
<accession>A0ABS1WLG2</accession>
<dbReference type="Proteomes" id="UP000605013">
    <property type="component" value="Unassembled WGS sequence"/>
</dbReference>
<dbReference type="EMBL" id="JAEMEF010000006">
    <property type="protein sequence ID" value="MBL7559938.1"/>
    <property type="molecule type" value="Genomic_DNA"/>
</dbReference>
<evidence type="ECO:0000259" key="4">
    <source>
        <dbReference type="Pfam" id="PF20009"/>
    </source>
</evidence>
<evidence type="ECO:0000256" key="1">
    <source>
        <dbReference type="ARBA" id="ARBA00022729"/>
    </source>
</evidence>
<evidence type="ECO:0000313" key="5">
    <source>
        <dbReference type="EMBL" id="MBL7559938.1"/>
    </source>
</evidence>
<dbReference type="Gene3D" id="2.60.40.10">
    <property type="entry name" value="Immunoglobulins"/>
    <property type="match status" value="1"/>
</dbReference>
<dbReference type="SUPFAM" id="SSF49265">
    <property type="entry name" value="Fibronectin type III"/>
    <property type="match status" value="1"/>
</dbReference>
<dbReference type="Gene3D" id="2.60.120.380">
    <property type="match status" value="1"/>
</dbReference>
<gene>
    <name evidence="5" type="ORF">JAO71_09000</name>
</gene>
<feature type="chain" id="PRO_5047446969" evidence="2">
    <location>
        <begin position="20"/>
        <end position="763"/>
    </location>
</feature>
<dbReference type="Pfam" id="PF18962">
    <property type="entry name" value="Por_Secre_tail"/>
    <property type="match status" value="1"/>
</dbReference>
<evidence type="ECO:0000259" key="3">
    <source>
        <dbReference type="Pfam" id="PF18962"/>
    </source>
</evidence>
<organism evidence="5 6">
    <name type="scientific">Olleya sediminilitoris</name>
    <dbReference type="NCBI Taxonomy" id="2795739"/>
    <lineage>
        <taxon>Bacteria</taxon>
        <taxon>Pseudomonadati</taxon>
        <taxon>Bacteroidota</taxon>
        <taxon>Flavobacteriia</taxon>
        <taxon>Flavobacteriales</taxon>
        <taxon>Flavobacteriaceae</taxon>
    </lineage>
</organism>
<dbReference type="NCBIfam" id="TIGR04183">
    <property type="entry name" value="Por_Secre_tail"/>
    <property type="match status" value="1"/>
</dbReference>
<dbReference type="RefSeq" id="WP_203000343.1">
    <property type="nucleotide sequence ID" value="NZ_JAEMEF010000006.1"/>
</dbReference>
<sequence length="763" mass="81408">MKKNTLLFLILFSAVYTFAQLQVGVGNTQQTILPIDSYNDFFYSQDLMVYIDSTTKTMFEDTSDRLGVAKLTALEGDNFSNPIAFTPSAEGSTCDTSNYTFSYNFSSGYTDSGLDGTCNTTNTGQDIFLSWTSTSDALIWNDGGGSPGVVIRDASTGNEITCAATFASDDYVLSGWTLGQDLIIQVYDFGAPDVNPLSFCLAEYNLPANPDCAENVMATPNSTCGIFNTILTWDAVAEAEGYNLTVGTTSGGNDILDDVNVGDVVSYEVENQTSNTTYYYTLIPYNIFGPAIDCVENTYTTIAAMCYCESVPSSIDGSGIGNLQVATTDFVSAGDVSYEDFTGAPVDLGQGISANVVITFMTNYAYGTNIWIDFNDDFVFDASELMYTGVSPDGDTGTDILDASFMLSETATLGIHRMRIVTDYTNSDATDPCNSSSYGVTMDVDVNIDDITCAPPAGSATVVADCANFEFYIDVDVTDLGSDSPSIFDGSTTTPVTALGVYTVGPYTDSSSVALTLQHGSSAVCDVSLGNFTNLCPPINDDCANAITITQFNNGDTQDATNATNNDGFIIETGCGSANDGVWYTFKIADAGTIDVAISNIVGWNPEITVLSGDCGAFTCVGNSDSGFVGDGESYSFSATAGTQYWVNVAHNSGTIDNAEGSFRINVNTSDTATLQDLSLSTEDFRKESLFTYYPNPVSNSLNLKAQKEISNVSVYNMLGQEVYRNSPNSFNSTVDMANLDSGAYFVKVTINDTTETIKIIKN</sequence>
<dbReference type="InterPro" id="IPR013783">
    <property type="entry name" value="Ig-like_fold"/>
</dbReference>
<keyword evidence="1 2" id="KW-0732">Signal</keyword>
<dbReference type="InterPro" id="IPR045474">
    <property type="entry name" value="GEVED"/>
</dbReference>
<dbReference type="InterPro" id="IPR036116">
    <property type="entry name" value="FN3_sf"/>
</dbReference>
<feature type="domain" description="GEVED" evidence="4">
    <location>
        <begin position="369"/>
        <end position="443"/>
    </location>
</feature>
<proteinExistence type="predicted"/>
<dbReference type="Pfam" id="PF20009">
    <property type="entry name" value="GEVED"/>
    <property type="match status" value="1"/>
</dbReference>
<name>A0ABS1WLG2_9FLAO</name>
<feature type="signal peptide" evidence="2">
    <location>
        <begin position="1"/>
        <end position="19"/>
    </location>
</feature>
<evidence type="ECO:0000256" key="2">
    <source>
        <dbReference type="SAM" id="SignalP"/>
    </source>
</evidence>
<evidence type="ECO:0000313" key="6">
    <source>
        <dbReference type="Proteomes" id="UP000605013"/>
    </source>
</evidence>
<protein>
    <submittedName>
        <fullName evidence="5">T9SS type A sorting domain-containing protein</fullName>
    </submittedName>
</protein>
<comment type="caution">
    <text evidence="5">The sequence shown here is derived from an EMBL/GenBank/DDBJ whole genome shotgun (WGS) entry which is preliminary data.</text>
</comment>
<dbReference type="InterPro" id="IPR026444">
    <property type="entry name" value="Secre_tail"/>
</dbReference>
<reference evidence="5 6" key="1">
    <citation type="submission" date="2020-12" db="EMBL/GenBank/DDBJ databases">
        <title>Olleya sediminilitoris sp. nov., isolated from a tidal flat.</title>
        <authorList>
            <person name="Park S."/>
            <person name="Yoon J.-H."/>
        </authorList>
    </citation>
    <scope>NUCLEOTIDE SEQUENCE [LARGE SCALE GENOMIC DNA]</scope>
    <source>
        <strain evidence="5 6">YSTF-M6</strain>
    </source>
</reference>
<feature type="domain" description="Secretion system C-terminal sorting" evidence="3">
    <location>
        <begin position="694"/>
        <end position="761"/>
    </location>
</feature>